<dbReference type="Gene3D" id="2.60.120.380">
    <property type="match status" value="1"/>
</dbReference>
<evidence type="ECO:0000313" key="1">
    <source>
        <dbReference type="EMBL" id="KAB4487082.1"/>
    </source>
</evidence>
<organism evidence="1 2">
    <name type="scientific">Bacteroides thetaiotaomicron</name>
    <dbReference type="NCBI Taxonomy" id="818"/>
    <lineage>
        <taxon>Bacteria</taxon>
        <taxon>Pseudomonadati</taxon>
        <taxon>Bacteroidota</taxon>
        <taxon>Bacteroidia</taxon>
        <taxon>Bacteroidales</taxon>
        <taxon>Bacteroidaceae</taxon>
        <taxon>Bacteroides</taxon>
    </lineage>
</organism>
<dbReference type="GeneID" id="60925779"/>
<reference evidence="1 2" key="1">
    <citation type="journal article" date="2019" name="Nat. Med.">
        <title>A library of human gut bacterial isolates paired with longitudinal multiomics data enables mechanistic microbiome research.</title>
        <authorList>
            <person name="Poyet M."/>
            <person name="Groussin M."/>
            <person name="Gibbons S.M."/>
            <person name="Avila-Pacheco J."/>
            <person name="Jiang X."/>
            <person name="Kearney S.M."/>
            <person name="Perrotta A.R."/>
            <person name="Berdy B."/>
            <person name="Zhao S."/>
            <person name="Lieberman T.D."/>
            <person name="Swanson P.K."/>
            <person name="Smith M."/>
            <person name="Roesemann S."/>
            <person name="Alexander J.E."/>
            <person name="Rich S.A."/>
            <person name="Livny J."/>
            <person name="Vlamakis H."/>
            <person name="Clish C."/>
            <person name="Bullock K."/>
            <person name="Deik A."/>
            <person name="Scott J."/>
            <person name="Pierce K.A."/>
            <person name="Xavier R.J."/>
            <person name="Alm E.J."/>
        </authorList>
    </citation>
    <scope>NUCLEOTIDE SEQUENCE [LARGE SCALE GENOMIC DNA]</scope>
    <source>
        <strain evidence="1 2">BIOML-A162</strain>
    </source>
</reference>
<dbReference type="OMA" id="YDKREGE"/>
<dbReference type="InterPro" id="IPR013783">
    <property type="entry name" value="Ig-like_fold"/>
</dbReference>
<dbReference type="PROSITE" id="PS51257">
    <property type="entry name" value="PROKAR_LIPOPROTEIN"/>
    <property type="match status" value="1"/>
</dbReference>
<dbReference type="EMBL" id="WCRY01000002">
    <property type="protein sequence ID" value="KAB4487082.1"/>
    <property type="molecule type" value="Genomic_DNA"/>
</dbReference>
<sequence>MNRKFKISRITLLLMCLCLVFLFSCGEENEKNEVRVETEIVPTSECETIFSQGINVSSEGERATISFSTNKDWSVSLAETQNGDNWCTVSPSSGKAGNVTLTIVVASNTGYDDRNVVLKLSVDELTKSIMINQKQKDALTLTSNRFEVDKDGGIINLQVKSNIDYNVTVAENSRTWIEPVISERTRGLSTSFYSFAISPSEEYDKREGEIIITSGESDETVKVYQTGSAILILSQNEYTFGCDGGRASIDISSNFEYEIDMPNVDWIQSANLSRAVSSHTLVYEISANNTYADREAVIVFKDANGNKKESVSIKQNQKDAILLSNNKVEVPQNGGTFFVDVNSNVEYSIEIPPSCNSWISRANSSVNVHRGLSKTTSAFSVASSDEYDKREGEIYFKYNDISDTLKVYQSGGAILVLTQSSYNIDGNTTSINVQLKSNIDYGVSISNDWITEIPTRSISNSMKKFNIMSNTTGKSRTGKITFTSSDGKKTETVTVIQATVVKVTALDILFNGTLYAYVGDSYNFFVTCKPSDAVTDYEWSSSDIRVLTVSGSGGNATVKIVGYGEANVVVKDKNSGVSKEYTVHSRISDFSWSNTGETYSIYPMLTLAVGESQKISYTSKQGSSVLNIFGNLSDFVFYEPVNVVSEPSVISIDADGTATGLKIGIVGIKPTGYITRLSSGNERVYVNVIPEYIESEYNNNFSNANTIKDGQSMKFSLSSTRDVDVFKFNRKSTYMHINLEYLGSFNDVNYSKRLRYEVYDSNYKLTGSGTLSLTGTGQIYDPMLRYVGSGDVAYVQFYFSGDYIQNFPDGYFKVSIAAQ</sequence>
<name>A0A6I0T6P2_BACT4</name>
<dbReference type="InterPro" id="IPR024361">
    <property type="entry name" value="BACON"/>
</dbReference>
<dbReference type="Proteomes" id="UP000436858">
    <property type="component" value="Unassembled WGS sequence"/>
</dbReference>
<accession>A0A6I0T6P2</accession>
<comment type="caution">
    <text evidence="1">The sequence shown here is derived from an EMBL/GenBank/DDBJ whole genome shotgun (WGS) entry which is preliminary data.</text>
</comment>
<dbReference type="InterPro" id="IPR003343">
    <property type="entry name" value="Big_2"/>
</dbReference>
<proteinExistence type="predicted"/>
<dbReference type="CDD" id="cd14948">
    <property type="entry name" value="BACON"/>
    <property type="match status" value="5"/>
</dbReference>
<dbReference type="SMART" id="SM00635">
    <property type="entry name" value="BID_2"/>
    <property type="match status" value="1"/>
</dbReference>
<dbReference type="Pfam" id="PF13004">
    <property type="entry name" value="BACON"/>
    <property type="match status" value="4"/>
</dbReference>
<protein>
    <submittedName>
        <fullName evidence="1">BACON domain-containing protein</fullName>
    </submittedName>
</protein>
<dbReference type="RefSeq" id="WP_011109342.1">
    <property type="nucleotide sequence ID" value="NZ_CAXSNJ010000046.1"/>
</dbReference>
<gene>
    <name evidence="1" type="ORF">GAN91_03520</name>
</gene>
<dbReference type="Gene3D" id="2.60.40.10">
    <property type="entry name" value="Immunoglobulins"/>
    <property type="match status" value="5"/>
</dbReference>
<dbReference type="Gene3D" id="2.60.40.1080">
    <property type="match status" value="1"/>
</dbReference>
<dbReference type="AlphaFoldDB" id="A0A6I0T6P2"/>
<evidence type="ECO:0000313" key="2">
    <source>
        <dbReference type="Proteomes" id="UP000436858"/>
    </source>
</evidence>